<dbReference type="Proteomes" id="UP001237642">
    <property type="component" value="Unassembled WGS sequence"/>
</dbReference>
<feature type="domain" description="Aminotransferase-like plant mobile" evidence="1">
    <location>
        <begin position="204"/>
        <end position="491"/>
    </location>
</feature>
<evidence type="ECO:0000259" key="1">
    <source>
        <dbReference type="Pfam" id="PF10536"/>
    </source>
</evidence>
<evidence type="ECO:0000313" key="2">
    <source>
        <dbReference type="EMBL" id="KAK1393557.1"/>
    </source>
</evidence>
<comment type="caution">
    <text evidence="2">The sequence shown here is derived from an EMBL/GenBank/DDBJ whole genome shotgun (WGS) entry which is preliminary data.</text>
</comment>
<dbReference type="PANTHER" id="PTHR46033">
    <property type="entry name" value="PROTEIN MAIN-LIKE 2"/>
    <property type="match status" value="1"/>
</dbReference>
<dbReference type="AlphaFoldDB" id="A0AAD8N2M6"/>
<proteinExistence type="predicted"/>
<reference evidence="2" key="1">
    <citation type="submission" date="2023-02" db="EMBL/GenBank/DDBJ databases">
        <title>Genome of toxic invasive species Heracleum sosnowskyi carries increased number of genes despite the absence of recent whole-genome duplications.</title>
        <authorList>
            <person name="Schelkunov M."/>
            <person name="Shtratnikova V."/>
            <person name="Makarenko M."/>
            <person name="Klepikova A."/>
            <person name="Omelchenko D."/>
            <person name="Novikova G."/>
            <person name="Obukhova E."/>
            <person name="Bogdanov V."/>
            <person name="Penin A."/>
            <person name="Logacheva M."/>
        </authorList>
    </citation>
    <scope>NUCLEOTIDE SEQUENCE</scope>
    <source>
        <strain evidence="2">Hsosn_3</strain>
        <tissue evidence="2">Leaf</tissue>
    </source>
</reference>
<dbReference type="PANTHER" id="PTHR46033:SF17">
    <property type="entry name" value="AMINOTRANSFERASE-LIKE PLANT MOBILE DOMAIN-CONTAINING PROTEIN"/>
    <property type="match status" value="1"/>
</dbReference>
<evidence type="ECO:0000313" key="3">
    <source>
        <dbReference type="Proteomes" id="UP001237642"/>
    </source>
</evidence>
<organism evidence="2 3">
    <name type="scientific">Heracleum sosnowskyi</name>
    <dbReference type="NCBI Taxonomy" id="360622"/>
    <lineage>
        <taxon>Eukaryota</taxon>
        <taxon>Viridiplantae</taxon>
        <taxon>Streptophyta</taxon>
        <taxon>Embryophyta</taxon>
        <taxon>Tracheophyta</taxon>
        <taxon>Spermatophyta</taxon>
        <taxon>Magnoliopsida</taxon>
        <taxon>eudicotyledons</taxon>
        <taxon>Gunneridae</taxon>
        <taxon>Pentapetalae</taxon>
        <taxon>asterids</taxon>
        <taxon>campanulids</taxon>
        <taxon>Apiales</taxon>
        <taxon>Apiaceae</taxon>
        <taxon>Apioideae</taxon>
        <taxon>apioid superclade</taxon>
        <taxon>Tordylieae</taxon>
        <taxon>Tordyliinae</taxon>
        <taxon>Heracleum</taxon>
    </lineage>
</organism>
<keyword evidence="3" id="KW-1185">Reference proteome</keyword>
<dbReference type="InterPro" id="IPR044824">
    <property type="entry name" value="MAIN-like"/>
</dbReference>
<accession>A0AAD8N2M6</accession>
<gene>
    <name evidence="2" type="ORF">POM88_012613</name>
</gene>
<dbReference type="GO" id="GO:0010073">
    <property type="term" value="P:meristem maintenance"/>
    <property type="evidence" value="ECO:0007669"/>
    <property type="project" value="InterPro"/>
</dbReference>
<dbReference type="EMBL" id="JAUIZM010000003">
    <property type="protein sequence ID" value="KAK1393557.1"/>
    <property type="molecule type" value="Genomic_DNA"/>
</dbReference>
<reference evidence="2" key="2">
    <citation type="submission" date="2023-05" db="EMBL/GenBank/DDBJ databases">
        <authorList>
            <person name="Schelkunov M.I."/>
        </authorList>
    </citation>
    <scope>NUCLEOTIDE SEQUENCE</scope>
    <source>
        <strain evidence="2">Hsosn_3</strain>
        <tissue evidence="2">Leaf</tissue>
    </source>
</reference>
<name>A0AAD8N2M6_9APIA</name>
<protein>
    <recommendedName>
        <fullName evidence="1">Aminotransferase-like plant mobile domain-containing protein</fullName>
    </recommendedName>
</protein>
<dbReference type="Pfam" id="PF10536">
    <property type="entry name" value="PMD"/>
    <property type="match status" value="1"/>
</dbReference>
<dbReference type="InterPro" id="IPR019557">
    <property type="entry name" value="AminoTfrase-like_pln_mobile"/>
</dbReference>
<sequence>MSADRDDWVKCALKEGYPNCKEGVPESQDHGSELCSWGEERFICEECPKNCYLDGKEAGNRGGWWKEMNLSALLTSAGINIAINLQVKPLPPSELREEDFIRFREDDFIRFTSRFTDLHPIYILKMDPVIDLKGTSMLYSISNLYNELDQRFKDFLDESHDSRCLLDLLKIPATSVLTSVVQYLLKFHKDDDNEFSINGQVLYISLEDVVYITGLPIEGKAIIDEKNRDLNGFDRVFGIKKSELSIDELAAIAKDTNQTDDRRKTAVLLIIVRSFIVPDSSGARVYTTFLRYIEDFEQVDKYAWGSALLAFLFCGMSRKAIKNKKRIHGNSWLILAFFILRIPKLQKELGIKLNKELSVPILSTIVEQVKKIAHNHRTDYQERLNHIFPDLSHDDVDWTPYKSLHKDPARYKEQQLVATYVGAIICNNYVAYHKPHLAAEQFPVLEDFDLQNLCWQAKGIELKQNKGDSEQHLLTEYKDHIKEWNERLLLKDHLQKNYKQSKSEQ</sequence>